<feature type="domain" description="Glycosyltransferase subfamily 4-like N-terminal" evidence="4">
    <location>
        <begin position="15"/>
        <end position="164"/>
    </location>
</feature>
<evidence type="ECO:0000259" key="4">
    <source>
        <dbReference type="Pfam" id="PF13439"/>
    </source>
</evidence>
<dbReference type="Gene3D" id="3.40.50.2000">
    <property type="entry name" value="Glycogen Phosphorylase B"/>
    <property type="match status" value="2"/>
</dbReference>
<dbReference type="AlphaFoldDB" id="A0A543HYZ7"/>
<dbReference type="Proteomes" id="UP000318331">
    <property type="component" value="Unassembled WGS sequence"/>
</dbReference>
<organism evidence="5 6">
    <name type="scientific">Klugiella xanthotipulae</name>
    <dbReference type="NCBI Taxonomy" id="244735"/>
    <lineage>
        <taxon>Bacteria</taxon>
        <taxon>Bacillati</taxon>
        <taxon>Actinomycetota</taxon>
        <taxon>Actinomycetes</taxon>
        <taxon>Micrococcales</taxon>
        <taxon>Microbacteriaceae</taxon>
        <taxon>Klugiella</taxon>
    </lineage>
</organism>
<dbReference type="PANTHER" id="PTHR46401">
    <property type="entry name" value="GLYCOSYLTRANSFERASE WBBK-RELATED"/>
    <property type="match status" value="1"/>
</dbReference>
<evidence type="ECO:0000259" key="3">
    <source>
        <dbReference type="Pfam" id="PF00534"/>
    </source>
</evidence>
<evidence type="ECO:0000313" key="5">
    <source>
        <dbReference type="EMBL" id="TQM63500.1"/>
    </source>
</evidence>
<dbReference type="InterPro" id="IPR001296">
    <property type="entry name" value="Glyco_trans_1"/>
</dbReference>
<comment type="caution">
    <text evidence="5">The sequence shown here is derived from an EMBL/GenBank/DDBJ whole genome shotgun (WGS) entry which is preliminary data.</text>
</comment>
<dbReference type="RefSeq" id="WP_141917618.1">
    <property type="nucleotide sequence ID" value="NZ_BAAAYS010000011.1"/>
</dbReference>
<accession>A0A543HYZ7</accession>
<dbReference type="Pfam" id="PF13439">
    <property type="entry name" value="Glyco_transf_4"/>
    <property type="match status" value="1"/>
</dbReference>
<keyword evidence="6" id="KW-1185">Reference proteome</keyword>
<dbReference type="GO" id="GO:0009103">
    <property type="term" value="P:lipopolysaccharide biosynthetic process"/>
    <property type="evidence" value="ECO:0007669"/>
    <property type="project" value="TreeGrafter"/>
</dbReference>
<feature type="domain" description="Glycosyl transferase family 1" evidence="3">
    <location>
        <begin position="175"/>
        <end position="326"/>
    </location>
</feature>
<name>A0A543HYZ7_9MICO</name>
<proteinExistence type="predicted"/>
<reference evidence="5 6" key="1">
    <citation type="submission" date="2019-06" db="EMBL/GenBank/DDBJ databases">
        <title>Sequencing the genomes of 1000 actinobacteria strains.</title>
        <authorList>
            <person name="Klenk H.-P."/>
        </authorList>
    </citation>
    <scope>NUCLEOTIDE SEQUENCE [LARGE SCALE GENOMIC DNA]</scope>
    <source>
        <strain evidence="5 6">DSM 18031</strain>
    </source>
</reference>
<dbReference type="EMBL" id="VFPN01000002">
    <property type="protein sequence ID" value="TQM63500.1"/>
    <property type="molecule type" value="Genomic_DNA"/>
</dbReference>
<keyword evidence="1" id="KW-0328">Glycosyltransferase</keyword>
<protein>
    <submittedName>
        <fullName evidence="5">Glycosyltransferase involved in cell wall biosynthesis</fullName>
    </submittedName>
</protein>
<dbReference type="CDD" id="cd03809">
    <property type="entry name" value="GT4_MtfB-like"/>
    <property type="match status" value="1"/>
</dbReference>
<evidence type="ECO:0000256" key="1">
    <source>
        <dbReference type="ARBA" id="ARBA00022676"/>
    </source>
</evidence>
<evidence type="ECO:0000313" key="6">
    <source>
        <dbReference type="Proteomes" id="UP000318331"/>
    </source>
</evidence>
<gene>
    <name evidence="5" type="ORF">FB466_1764</name>
</gene>
<dbReference type="Pfam" id="PF00534">
    <property type="entry name" value="Glycos_transf_1"/>
    <property type="match status" value="1"/>
</dbReference>
<dbReference type="PANTHER" id="PTHR46401:SF2">
    <property type="entry name" value="GLYCOSYLTRANSFERASE WBBK-RELATED"/>
    <property type="match status" value="1"/>
</dbReference>
<dbReference type="GO" id="GO:0016757">
    <property type="term" value="F:glycosyltransferase activity"/>
    <property type="evidence" value="ECO:0007669"/>
    <property type="project" value="UniProtKB-KW"/>
</dbReference>
<sequence>MIVINCRFLTQPTTGVQRFAEQIVASLTRERDDLVLVAPQGELRATSIGGVPVTRVGRASGHRWEQLDLPRYLRQHGSPLLVSLTSTAPIRYRNQISTHHDVTYVRHPESFSRQFRALYSFLAPRFLKNSRAVVTVSEFSRGELSAHYHLDPDTITVVGNAVDDRFRPGDSRDTDEAPYFLAVSSPNLHKNFGRMIEAYGQYADETNSDLVVIGEAPAAVFGARAPGAPGTDRVRFLGRVDDDELIRLYQNARAFIFPSLYEGFGIPPLEAQKCATPVIAARAAAMPEVLADSVVYFDPLSTDEIREAIRSIDRSAELRADLVQRGLANVQRFSWESSARTLSGLITRVTA</sequence>
<dbReference type="OrthoDB" id="9801609at2"/>
<keyword evidence="2 5" id="KW-0808">Transferase</keyword>
<dbReference type="InterPro" id="IPR028098">
    <property type="entry name" value="Glyco_trans_4-like_N"/>
</dbReference>
<dbReference type="SUPFAM" id="SSF53756">
    <property type="entry name" value="UDP-Glycosyltransferase/glycogen phosphorylase"/>
    <property type="match status" value="1"/>
</dbReference>
<evidence type="ECO:0000256" key="2">
    <source>
        <dbReference type="ARBA" id="ARBA00022679"/>
    </source>
</evidence>